<evidence type="ECO:0000256" key="3">
    <source>
        <dbReference type="ARBA" id="ARBA00007971"/>
    </source>
</evidence>
<evidence type="ECO:0000256" key="2">
    <source>
        <dbReference type="ARBA" id="ARBA00004651"/>
    </source>
</evidence>
<feature type="compositionally biased region" description="Basic and acidic residues" evidence="9">
    <location>
        <begin position="363"/>
        <end position="373"/>
    </location>
</feature>
<organism evidence="13 14">
    <name type="scientific">Treponema vincentii</name>
    <dbReference type="NCBI Taxonomy" id="69710"/>
    <lineage>
        <taxon>Bacteria</taxon>
        <taxon>Pseudomonadati</taxon>
        <taxon>Spirochaetota</taxon>
        <taxon>Spirochaetia</taxon>
        <taxon>Spirochaetales</taxon>
        <taxon>Treponemataceae</taxon>
        <taxon>Treponema</taxon>
    </lineage>
</organism>
<dbReference type="InterPro" id="IPR000067">
    <property type="entry name" value="FlgMring_FliF"/>
</dbReference>
<feature type="region of interest" description="Disordered" evidence="9">
    <location>
        <begin position="295"/>
        <end position="375"/>
    </location>
</feature>
<dbReference type="InterPro" id="IPR013556">
    <property type="entry name" value="Flag_M-ring_C"/>
</dbReference>
<accession>A0A6P1Y0P6</accession>
<evidence type="ECO:0000256" key="8">
    <source>
        <dbReference type="ARBA" id="ARBA00023143"/>
    </source>
</evidence>
<proteinExistence type="inferred from homology"/>
<keyword evidence="13" id="KW-0969">Cilium</keyword>
<dbReference type="InterPro" id="IPR006182">
    <property type="entry name" value="FliF_N_dom"/>
</dbReference>
<dbReference type="PANTHER" id="PTHR30046:SF0">
    <property type="entry name" value="FLAGELLAR M-RING PROTEIN"/>
    <property type="match status" value="1"/>
</dbReference>
<keyword evidence="8" id="KW-0975">Bacterial flagellum</keyword>
<feature type="transmembrane region" description="Helical" evidence="10">
    <location>
        <begin position="26"/>
        <end position="46"/>
    </location>
</feature>
<evidence type="ECO:0000259" key="12">
    <source>
        <dbReference type="Pfam" id="PF08345"/>
    </source>
</evidence>
<keyword evidence="13" id="KW-0282">Flagellum</keyword>
<dbReference type="GO" id="GO:0003774">
    <property type="term" value="F:cytoskeletal motor activity"/>
    <property type="evidence" value="ECO:0007669"/>
    <property type="project" value="InterPro"/>
</dbReference>
<gene>
    <name evidence="13" type="primary">fliF</name>
    <name evidence="13" type="ORF">GWP43_05275</name>
</gene>
<keyword evidence="13" id="KW-0966">Cell projection</keyword>
<evidence type="ECO:0000256" key="1">
    <source>
        <dbReference type="ARBA" id="ARBA00004117"/>
    </source>
</evidence>
<dbReference type="GO" id="GO:0005886">
    <property type="term" value="C:plasma membrane"/>
    <property type="evidence" value="ECO:0007669"/>
    <property type="project" value="UniProtKB-SubCell"/>
</dbReference>
<evidence type="ECO:0000259" key="11">
    <source>
        <dbReference type="Pfam" id="PF01514"/>
    </source>
</evidence>
<dbReference type="AlphaFoldDB" id="A0A6P1Y0P6"/>
<comment type="similarity">
    <text evidence="3">Belongs to the FliF family.</text>
</comment>
<keyword evidence="5 10" id="KW-0812">Transmembrane</keyword>
<feature type="compositionally biased region" description="Polar residues" evidence="9">
    <location>
        <begin position="342"/>
        <end position="362"/>
    </location>
</feature>
<feature type="transmembrane region" description="Helical" evidence="10">
    <location>
        <begin position="471"/>
        <end position="493"/>
    </location>
</feature>
<sequence>MNEWFKKTVTQIKTLWSKWTPIQKGILAAVVVAAIVIIVLLTSWSAKPSLVPLIDTPVTDATVRERIILRLNEENVKATVSQSGVISVNDEQTARRMRAILLREDLIPQNTDPWALFDVERWTRTDFERNIDKRRAITEEIRKHIKALDDIDDVNVVINPAQTETVLKGEEVPATASVILYPKPGSDISTNRKKIEGIQKLLKYAVSDLKDENISIADNNGNILNDFGGMKDFDRLSIIEKQQKIISQLEMKYEAKILNLLKQTYGIDRVRDLSIKIDMDMSEKTAETVEFLPFQLKPDNPETPYDESEVRASVTRSSETATTTYQGTGFNPEGPAGVEGQTAPSYRDTSNLTGLSTQSIVKTNEEIGSRRTSEIVSPEMGRRTVSVNIDGQWRKKKDANGNLIIKDGQIEREYIPISDEELQKATQAVQNAIGYNALRNDSVSVLNIQFDRMAEFEKEDEAYFRAVQRRWILLISLAGLAFLLLVFIIYRIVSREIERRKRLREEELLRQHQLEREKALWEAEQAGMEVSMSVEEMKRRELLENVINNAREHPEDVALLLRTWLMEE</sequence>
<evidence type="ECO:0000313" key="14">
    <source>
        <dbReference type="Proteomes" id="UP000464374"/>
    </source>
</evidence>
<keyword evidence="4" id="KW-1003">Cell membrane</keyword>
<dbReference type="Pfam" id="PF01514">
    <property type="entry name" value="YscJ_FliF"/>
    <property type="match status" value="1"/>
</dbReference>
<feature type="domain" description="Flagellar M-ring N-terminal" evidence="11">
    <location>
        <begin position="61"/>
        <end position="225"/>
    </location>
</feature>
<protein>
    <submittedName>
        <fullName evidence="13">Flagellar basal body M-ring protein FliF</fullName>
    </submittedName>
</protein>
<dbReference type="EMBL" id="CP048020">
    <property type="protein sequence ID" value="QHX42949.1"/>
    <property type="molecule type" value="Genomic_DNA"/>
</dbReference>
<dbReference type="GO" id="GO:0009431">
    <property type="term" value="C:bacterial-type flagellum basal body, MS ring"/>
    <property type="evidence" value="ECO:0007669"/>
    <property type="project" value="InterPro"/>
</dbReference>
<keyword evidence="7 10" id="KW-0472">Membrane</keyword>
<dbReference type="Gene3D" id="3.30.300.30">
    <property type="match status" value="1"/>
</dbReference>
<dbReference type="InterPro" id="IPR045851">
    <property type="entry name" value="AMP-bd_C_sf"/>
</dbReference>
<evidence type="ECO:0000256" key="6">
    <source>
        <dbReference type="ARBA" id="ARBA00022989"/>
    </source>
</evidence>
<dbReference type="GO" id="GO:0071973">
    <property type="term" value="P:bacterial-type flagellum-dependent cell motility"/>
    <property type="evidence" value="ECO:0007669"/>
    <property type="project" value="InterPro"/>
</dbReference>
<dbReference type="NCBIfam" id="TIGR00206">
    <property type="entry name" value="fliF"/>
    <property type="match status" value="1"/>
</dbReference>
<reference evidence="13 14" key="1">
    <citation type="submission" date="2020-01" db="EMBL/GenBank/DDBJ databases">
        <title>Complete genome sequence of a human oral phylogroup 1 Treponema sp. strain ATCC 700766, originally isolated from periodontitis dental plaque.</title>
        <authorList>
            <person name="Chan Y."/>
            <person name="Huo Y.-B."/>
            <person name="Yu X.-L."/>
            <person name="Zeng H."/>
            <person name="Leung W.-K."/>
            <person name="Watt R.M."/>
        </authorList>
    </citation>
    <scope>NUCLEOTIDE SEQUENCE [LARGE SCALE GENOMIC DNA]</scope>
    <source>
        <strain evidence="13 14">OMZ 804</strain>
    </source>
</reference>
<evidence type="ECO:0000256" key="4">
    <source>
        <dbReference type="ARBA" id="ARBA00022475"/>
    </source>
</evidence>
<dbReference type="Proteomes" id="UP000464374">
    <property type="component" value="Chromosome"/>
</dbReference>
<dbReference type="InterPro" id="IPR043427">
    <property type="entry name" value="YscJ/FliF"/>
</dbReference>
<feature type="compositionally biased region" description="Polar residues" evidence="9">
    <location>
        <begin position="314"/>
        <end position="329"/>
    </location>
</feature>
<evidence type="ECO:0000256" key="10">
    <source>
        <dbReference type="SAM" id="Phobius"/>
    </source>
</evidence>
<keyword evidence="6 10" id="KW-1133">Transmembrane helix</keyword>
<dbReference type="RefSeq" id="WP_162663251.1">
    <property type="nucleotide sequence ID" value="NZ_CP048020.1"/>
</dbReference>
<dbReference type="Pfam" id="PF08345">
    <property type="entry name" value="YscJ_FliF_C"/>
    <property type="match status" value="1"/>
</dbReference>
<evidence type="ECO:0000256" key="9">
    <source>
        <dbReference type="SAM" id="MobiDB-lite"/>
    </source>
</evidence>
<dbReference type="KEGG" id="trz:GWP43_05275"/>
<evidence type="ECO:0000313" key="13">
    <source>
        <dbReference type="EMBL" id="QHX42949.1"/>
    </source>
</evidence>
<evidence type="ECO:0000256" key="7">
    <source>
        <dbReference type="ARBA" id="ARBA00023136"/>
    </source>
</evidence>
<name>A0A6P1Y0P6_9SPIR</name>
<feature type="domain" description="Flagellar M-ring C-terminal" evidence="12">
    <location>
        <begin position="261"/>
        <end position="450"/>
    </location>
</feature>
<dbReference type="PANTHER" id="PTHR30046">
    <property type="entry name" value="FLAGELLAR M-RING PROTEIN"/>
    <property type="match status" value="1"/>
</dbReference>
<comment type="subcellular location">
    <subcellularLocation>
        <location evidence="1">Bacterial flagellum basal body</location>
    </subcellularLocation>
    <subcellularLocation>
        <location evidence="2">Cell membrane</location>
        <topology evidence="2">Multi-pass membrane protein</topology>
    </subcellularLocation>
</comment>
<evidence type="ECO:0000256" key="5">
    <source>
        <dbReference type="ARBA" id="ARBA00022692"/>
    </source>
</evidence>